<comment type="caution">
    <text evidence="1">The sequence shown here is derived from an EMBL/GenBank/DDBJ whole genome shotgun (WGS) entry which is preliminary data.</text>
</comment>
<evidence type="ECO:0000313" key="2">
    <source>
        <dbReference type="Proteomes" id="UP000324800"/>
    </source>
</evidence>
<accession>A0A5J4VM16</accession>
<organism evidence="1 2">
    <name type="scientific">Streblomastix strix</name>
    <dbReference type="NCBI Taxonomy" id="222440"/>
    <lineage>
        <taxon>Eukaryota</taxon>
        <taxon>Metamonada</taxon>
        <taxon>Preaxostyla</taxon>
        <taxon>Oxymonadida</taxon>
        <taxon>Streblomastigidae</taxon>
        <taxon>Streblomastix</taxon>
    </lineage>
</organism>
<dbReference type="EMBL" id="SNRW01006211">
    <property type="protein sequence ID" value="KAA6383504.1"/>
    <property type="molecule type" value="Genomic_DNA"/>
</dbReference>
<dbReference type="Gene3D" id="1.25.40.10">
    <property type="entry name" value="Tetratricopeptide repeat domain"/>
    <property type="match status" value="1"/>
</dbReference>
<sequence length="157" mass="17454">MCRIQGCNVEMYGDVLVTVGKVCEEEKLFVEGVQLLEAAGLGPQAATTERVQSLLGCYCGCQMTDEAIVCATWLLQRDENNVEIRIALAHLLRQAGRAQEALDVINPSLMKMKLTQNKIGENELLKIKNQNVTDKQTMKQAELEQQAALEMLALKME</sequence>
<gene>
    <name evidence="1" type="ORF">EZS28_020971</name>
</gene>
<proteinExistence type="predicted"/>
<dbReference type="AlphaFoldDB" id="A0A5J4VM16"/>
<evidence type="ECO:0000313" key="1">
    <source>
        <dbReference type="EMBL" id="KAA6383504.1"/>
    </source>
</evidence>
<dbReference type="InterPro" id="IPR011990">
    <property type="entry name" value="TPR-like_helical_dom_sf"/>
</dbReference>
<reference evidence="1 2" key="1">
    <citation type="submission" date="2019-03" db="EMBL/GenBank/DDBJ databases">
        <title>Single cell metagenomics reveals metabolic interactions within the superorganism composed of flagellate Streblomastix strix and complex community of Bacteroidetes bacteria on its surface.</title>
        <authorList>
            <person name="Treitli S.C."/>
            <person name="Kolisko M."/>
            <person name="Husnik F."/>
            <person name="Keeling P."/>
            <person name="Hampl V."/>
        </authorList>
    </citation>
    <scope>NUCLEOTIDE SEQUENCE [LARGE SCALE GENOMIC DNA]</scope>
    <source>
        <strain evidence="1">ST1C</strain>
    </source>
</reference>
<protein>
    <submittedName>
        <fullName evidence="1">Uncharacterized protein</fullName>
    </submittedName>
</protein>
<dbReference type="SUPFAM" id="SSF48452">
    <property type="entry name" value="TPR-like"/>
    <property type="match status" value="1"/>
</dbReference>
<dbReference type="Proteomes" id="UP000324800">
    <property type="component" value="Unassembled WGS sequence"/>
</dbReference>
<name>A0A5J4VM16_9EUKA</name>